<protein>
    <submittedName>
        <fullName evidence="1">Uncharacterized protein</fullName>
    </submittedName>
</protein>
<reference evidence="1 2" key="1">
    <citation type="submission" date="2019-05" db="EMBL/GenBank/DDBJ databases">
        <title>Genomes sequences of two Nocardia cyriacigeorgica environmental isolates, type strains Nocardia asteroides ATCC 19247 and Nocardia cyriacigeorgica DSM 44484.</title>
        <authorList>
            <person name="Vautrin F."/>
            <person name="Bergeron E."/>
            <person name="Dubost A."/>
            <person name="Abrouk D."/>
            <person name="Rodriguez Nava V."/>
            <person name="Pujic P."/>
        </authorList>
    </citation>
    <scope>NUCLEOTIDE SEQUENCE [LARGE SCALE GENOMIC DNA]</scope>
    <source>
        <strain evidence="1 2">EML 1456</strain>
    </source>
</reference>
<organism evidence="1 2">
    <name type="scientific">Nocardia cyriacigeorgica</name>
    <dbReference type="NCBI Taxonomy" id="135487"/>
    <lineage>
        <taxon>Bacteria</taxon>
        <taxon>Bacillati</taxon>
        <taxon>Actinomycetota</taxon>
        <taxon>Actinomycetes</taxon>
        <taxon>Mycobacteriales</taxon>
        <taxon>Nocardiaceae</taxon>
        <taxon>Nocardia</taxon>
    </lineage>
</organism>
<accession>A0A5R8P630</accession>
<evidence type="ECO:0000313" key="1">
    <source>
        <dbReference type="EMBL" id="TLF94881.1"/>
    </source>
</evidence>
<dbReference type="EMBL" id="VBUU01000046">
    <property type="protein sequence ID" value="TLF94881.1"/>
    <property type="molecule type" value="Genomic_DNA"/>
</dbReference>
<name>A0A5R8P630_9NOCA</name>
<sequence>MDGRQDRSGRSARGGVVALGWIDPCSPVIEWDLAQVRRLARRLGYGLRWADAGSVLGLFEQVQATGIDTVLLPSSAHLDAVTLHRLMTVADVECAAPRMSFARWSTVAGTRR</sequence>
<comment type="caution">
    <text evidence="1">The sequence shown here is derived from an EMBL/GenBank/DDBJ whole genome shotgun (WGS) entry which is preliminary data.</text>
</comment>
<dbReference type="OrthoDB" id="4561040at2"/>
<dbReference type="Proteomes" id="UP000308349">
    <property type="component" value="Unassembled WGS sequence"/>
</dbReference>
<evidence type="ECO:0000313" key="2">
    <source>
        <dbReference type="Proteomes" id="UP000308349"/>
    </source>
</evidence>
<proteinExistence type="predicted"/>
<gene>
    <name evidence="1" type="ORF">FEK35_28995</name>
</gene>
<dbReference type="AlphaFoldDB" id="A0A5R8P630"/>